<organism evidence="1 2">
    <name type="scientific">Neofusicoccum parvum</name>
    <dbReference type="NCBI Taxonomy" id="310453"/>
    <lineage>
        <taxon>Eukaryota</taxon>
        <taxon>Fungi</taxon>
        <taxon>Dikarya</taxon>
        <taxon>Ascomycota</taxon>
        <taxon>Pezizomycotina</taxon>
        <taxon>Dothideomycetes</taxon>
        <taxon>Dothideomycetes incertae sedis</taxon>
        <taxon>Botryosphaeriales</taxon>
        <taxon>Botryosphaeriaceae</taxon>
        <taxon>Neofusicoccum</taxon>
    </lineage>
</organism>
<keyword evidence="2" id="KW-1185">Reference proteome</keyword>
<evidence type="ECO:0000313" key="1">
    <source>
        <dbReference type="EMBL" id="GME48439.1"/>
    </source>
</evidence>
<protein>
    <submittedName>
        <fullName evidence="1">Ribonuclease Z</fullName>
    </submittedName>
</protein>
<comment type="caution">
    <text evidence="1">The sequence shown here is derived from an EMBL/GenBank/DDBJ whole genome shotgun (WGS) entry which is preliminary data.</text>
</comment>
<name>A0ACB5SMB0_9PEZI</name>
<dbReference type="EMBL" id="BSXG01000141">
    <property type="protein sequence ID" value="GME48439.1"/>
    <property type="molecule type" value="Genomic_DNA"/>
</dbReference>
<gene>
    <name evidence="1" type="primary">g10620</name>
    <name evidence="1" type="ORF">NpPPO83_00010620</name>
</gene>
<evidence type="ECO:0000313" key="2">
    <source>
        <dbReference type="Proteomes" id="UP001165186"/>
    </source>
</evidence>
<reference evidence="1" key="1">
    <citation type="submission" date="2024-09" db="EMBL/GenBank/DDBJ databases">
        <title>Draft Genome Sequences of Neofusicoccum parvum.</title>
        <authorList>
            <person name="Ashida A."/>
            <person name="Camagna M."/>
            <person name="Tanaka A."/>
            <person name="Takemoto D."/>
        </authorList>
    </citation>
    <scope>NUCLEOTIDE SEQUENCE</scope>
    <source>
        <strain evidence="1">PPO83</strain>
    </source>
</reference>
<proteinExistence type="predicted"/>
<accession>A0ACB5SMB0</accession>
<sequence length="771" mass="85455">MSTVAAQPMGYTPFPNQCFDPDMDSLVDFNAIPSPGPASSSSHMPPSTVASTMTSPTNTIRPLDLAEDHQTPAKPSHEYDLFKQQTGLPSGSVPGIGMSQSMSGNYSQVFSNSGIGLDDGWGSGLGDMDMDMGNSGLPAFFFPQGENSQSEDFVDPSAIQDQPQQNVRFFPGMHQQQAALAKAQAQAQQQRQQQMLQHQHQQREQQSRVNHAQRKSAQFSDARTEETIARVVNQIRHNSTLSSNGSDCGSNPLPHIIKMKKDEEDMDEDERLLASEEGKKLSSKERRQLRNKVSARAFRSRRKEYIGQLEGEVASKTNENTELRMQNRSLMEENARSRAFIERLLRHQAFGPFLDELSRDPALTGESAKLPTNAPAQAPQQASSAPQMMKQTSQNHSQMGMSMIPEQSATMSFDNMNYFPNTGFNFNNPQVFAVLEVPEGPANPFDTEVLSGKGSSTFSPVEEIKEIKPDYPVIERPETAETEAEKPVEAVAEVEDVDDGNPDFALYYNSPAPSAAAPSEPMFGNIAPEKAFGRIEVVVSQETTEQLQQRLERSIAKFDAVYERMQSMMFLEGKLCNHGVSGLRSGFNFRSCAVPDKAKDYTNKSMRSYIQILTTPTADTPGTTVLLHFDDKRYLFGSLGEGTQRAMNQIGTRMLRTQELFITGRSEWSNTGGLVGMMLTLSDVLAASNLDKKERGLDATPKVLSMFGPPNLNHTIAACRRFVFRKGMPINAVDIKDEEVKKDENGDQIPLFVDNNIKAFGAFEFEEKELR</sequence>
<dbReference type="Proteomes" id="UP001165186">
    <property type="component" value="Unassembled WGS sequence"/>
</dbReference>